<evidence type="ECO:0000256" key="1">
    <source>
        <dbReference type="SAM" id="SignalP"/>
    </source>
</evidence>
<dbReference type="Pfam" id="PF07589">
    <property type="entry name" value="PEP-CTERM"/>
    <property type="match status" value="1"/>
</dbReference>
<dbReference type="NCBIfam" id="TIGR02595">
    <property type="entry name" value="PEP_CTERM"/>
    <property type="match status" value="1"/>
</dbReference>
<feature type="signal peptide" evidence="1">
    <location>
        <begin position="1"/>
        <end position="21"/>
    </location>
</feature>
<name>A0A848F798_9BURK</name>
<evidence type="ECO:0000313" key="4">
    <source>
        <dbReference type="Proteomes" id="UP000574067"/>
    </source>
</evidence>
<evidence type="ECO:0000259" key="2">
    <source>
        <dbReference type="Pfam" id="PF07589"/>
    </source>
</evidence>
<organism evidence="3 4">
    <name type="scientific">Azohydromonas caseinilytica</name>
    <dbReference type="NCBI Taxonomy" id="2728836"/>
    <lineage>
        <taxon>Bacteria</taxon>
        <taxon>Pseudomonadati</taxon>
        <taxon>Pseudomonadota</taxon>
        <taxon>Betaproteobacteria</taxon>
        <taxon>Burkholderiales</taxon>
        <taxon>Sphaerotilaceae</taxon>
        <taxon>Azohydromonas</taxon>
    </lineage>
</organism>
<proteinExistence type="predicted"/>
<dbReference type="EMBL" id="JABBFW010000008">
    <property type="protein sequence ID" value="NML15987.1"/>
    <property type="molecule type" value="Genomic_DNA"/>
</dbReference>
<reference evidence="3 4" key="1">
    <citation type="submission" date="2020-04" db="EMBL/GenBank/DDBJ databases">
        <title>Azohydromonas sp. isolated from soil.</title>
        <authorList>
            <person name="Dahal R.H."/>
        </authorList>
    </citation>
    <scope>NUCLEOTIDE SEQUENCE [LARGE SCALE GENOMIC DNA]</scope>
    <source>
        <strain evidence="3 4">G-1-1-14</strain>
    </source>
</reference>
<keyword evidence="1" id="KW-0732">Signal</keyword>
<dbReference type="AlphaFoldDB" id="A0A848F798"/>
<sequence length="204" mass="22439">MRMFLIAAASAALLCPGLTQADIAWRDDAAGVLKLQERITRTGNGLYAYHYTFSNLSEQLPIWWLVLYTDATALSSARPLRDADHPGWQAAVVPNNPGLDVYLQGYRSVVWTYSASDPWPGQTPRGVYAGQTVAGFSFESAFLDRSVKHFVADRQGEWADPRTPSGHQSFSYGGFTVPVVPEPASVPMWLLGLGALGWAARRRH</sequence>
<feature type="domain" description="Ice-binding protein C-terminal" evidence="2">
    <location>
        <begin position="180"/>
        <end position="203"/>
    </location>
</feature>
<dbReference type="RefSeq" id="WP_169160892.1">
    <property type="nucleotide sequence ID" value="NZ_JABBFW010000008.1"/>
</dbReference>
<keyword evidence="4" id="KW-1185">Reference proteome</keyword>
<dbReference type="InterPro" id="IPR013424">
    <property type="entry name" value="Ice-binding_C"/>
</dbReference>
<dbReference type="Proteomes" id="UP000574067">
    <property type="component" value="Unassembled WGS sequence"/>
</dbReference>
<gene>
    <name evidence="3" type="ORF">HHL10_13485</name>
</gene>
<accession>A0A848F798</accession>
<protein>
    <submittedName>
        <fullName evidence="3">PEP-CTERM sorting domain-containing protein</fullName>
    </submittedName>
</protein>
<evidence type="ECO:0000313" key="3">
    <source>
        <dbReference type="EMBL" id="NML15987.1"/>
    </source>
</evidence>
<feature type="chain" id="PRO_5032687726" evidence="1">
    <location>
        <begin position="22"/>
        <end position="204"/>
    </location>
</feature>
<comment type="caution">
    <text evidence="3">The sequence shown here is derived from an EMBL/GenBank/DDBJ whole genome shotgun (WGS) entry which is preliminary data.</text>
</comment>